<dbReference type="PANTHER" id="PTHR16121:SF2">
    <property type="entry name" value="CAP-SPECIFIC MRNA (NUCLEOSIDE-2'-O-)-METHYLTRANSFERASE 2"/>
    <property type="match status" value="1"/>
</dbReference>
<proteinExistence type="predicted"/>
<sequence length="638" mass="74143">MEFSETEIEAQFLKKFKFQQILHNSWSCRNPFGNSSWKVTELQNLRSHLNCTKGLLSHMEESAWHKHTNYTNHAGAIFHKVKRDINPQLLTQAWLKFYECLAQFDVVGGLPQWSSIFQSVHICEAPGAFVAALNHFLQLCHPSLELKWSATSLNPYYEGNDRKSMIGDDSFISSTLKHWNFGSDDTGNIMEWCNVEAILKNKMLHEQVHLVTADGSVDCANNPGEQENHLAQLHWCETVSALLILSRGGSYILKMFTLFEHSSVSLLYLLMISFEELHVFKPCTSKEGNSEVYVIALRYTKTEKVENLLHNIQYQVYERKIDVSLNALFSLDEIPEVFLSNLIRCATLFKEYQEHAILRNLTLYNIPFEENELETLKKKIACNYMKKYCLRRIPHPKQIVPTKISKWRILDFQLGRVKRSNLLISIFNHNEVLNLQTELKEISFLLENFKIIKWVNVEKKDWQRNILYVHGKTYDILQNTKFCHMPTFSVFESLVNTTFELKSKSFFETLLQEKQSLLLDSFLDSSSTIRKGGGFELKIPVLSRFAVATVWMISLLFSQIEFHAKDEPILRFVDYKEVPELLLWMKALDRQLLNFVDISTLCRGSFYDLMSLYNTKLLLQFSLSSISTMYSDLQGSSL</sequence>
<dbReference type="Gene3D" id="3.40.50.12760">
    <property type="match status" value="1"/>
</dbReference>
<dbReference type="InterPro" id="IPR050851">
    <property type="entry name" value="mRNA_Cap_2O-Ribose_MeTrfase"/>
</dbReference>
<dbReference type="FunFam" id="3.40.50.12760:FF:000013">
    <property type="entry name" value="Uncharacterized protein"/>
    <property type="match status" value="1"/>
</dbReference>
<comment type="caution">
    <text evidence="9">The sequence shown here is derived from an EMBL/GenBank/DDBJ whole genome shotgun (WGS) entry which is preliminary data.</text>
</comment>
<feature type="binding site" evidence="7">
    <location>
        <position position="214"/>
    </location>
    <ligand>
        <name>S-adenosyl-L-methionine</name>
        <dbReference type="ChEBI" id="CHEBI:59789"/>
    </ligand>
</feature>
<feature type="binding site" evidence="7">
    <location>
        <position position="127"/>
    </location>
    <ligand>
        <name>S-adenosyl-L-methionine</name>
        <dbReference type="ChEBI" id="CHEBI:59789"/>
    </ligand>
</feature>
<dbReference type="Proteomes" id="UP000789390">
    <property type="component" value="Unassembled WGS sequence"/>
</dbReference>
<dbReference type="AlphaFoldDB" id="A0A8J2RJ01"/>
<reference evidence="9" key="1">
    <citation type="submission" date="2021-11" db="EMBL/GenBank/DDBJ databases">
        <authorList>
            <person name="Schell T."/>
        </authorList>
    </citation>
    <scope>NUCLEOTIDE SEQUENCE</scope>
    <source>
        <strain evidence="9">M5</strain>
    </source>
</reference>
<evidence type="ECO:0000256" key="6">
    <source>
        <dbReference type="ARBA" id="ARBA00049477"/>
    </source>
</evidence>
<evidence type="ECO:0000256" key="5">
    <source>
        <dbReference type="ARBA" id="ARBA00022691"/>
    </source>
</evidence>
<dbReference type="OrthoDB" id="429597at2759"/>
<gene>
    <name evidence="9" type="ORF">DGAL_LOCUS4083</name>
</gene>
<name>A0A8J2RJ01_9CRUS</name>
<accession>A0A8J2RJ01</accession>
<dbReference type="SUPFAM" id="SSF53335">
    <property type="entry name" value="S-adenosyl-L-methionine-dependent methyltransferases"/>
    <property type="match status" value="1"/>
</dbReference>
<evidence type="ECO:0000256" key="3">
    <source>
        <dbReference type="ARBA" id="ARBA00022603"/>
    </source>
</evidence>
<dbReference type="PANTHER" id="PTHR16121">
    <property type="entry name" value="CAP-SPECIFIC MRNA (NUCLEOSIDE-2'-O-)-METHYLTRANSFERASE 1-RELATED"/>
    <property type="match status" value="1"/>
</dbReference>
<evidence type="ECO:0000256" key="4">
    <source>
        <dbReference type="ARBA" id="ARBA00022679"/>
    </source>
</evidence>
<comment type="caution">
    <text evidence="7">Lacks conserved residue(s) required for the propagation of feature annotation.</text>
</comment>
<dbReference type="EC" id="2.1.1.296" evidence="1"/>
<dbReference type="PROSITE" id="PS51614">
    <property type="entry name" value="SAM_MT_ADRIFT"/>
    <property type="match status" value="1"/>
</dbReference>
<feature type="domain" description="Adrift-type SAM-dependent 2'-O-MTase" evidence="8">
    <location>
        <begin position="88"/>
        <end position="301"/>
    </location>
</feature>
<evidence type="ECO:0000313" key="9">
    <source>
        <dbReference type="EMBL" id="CAH0101743.1"/>
    </source>
</evidence>
<dbReference type="InterPro" id="IPR029063">
    <property type="entry name" value="SAM-dependent_MTases_sf"/>
</dbReference>
<keyword evidence="4 7" id="KW-0808">Transferase</keyword>
<keyword evidence="5 7" id="KW-0949">S-adenosyl-L-methionine</keyword>
<dbReference type="Pfam" id="PF01728">
    <property type="entry name" value="FtsJ"/>
    <property type="match status" value="1"/>
</dbReference>
<dbReference type="GO" id="GO:0032259">
    <property type="term" value="P:methylation"/>
    <property type="evidence" value="ECO:0007669"/>
    <property type="project" value="UniProtKB-KW"/>
</dbReference>
<organism evidence="9 10">
    <name type="scientific">Daphnia galeata</name>
    <dbReference type="NCBI Taxonomy" id="27404"/>
    <lineage>
        <taxon>Eukaryota</taxon>
        <taxon>Metazoa</taxon>
        <taxon>Ecdysozoa</taxon>
        <taxon>Arthropoda</taxon>
        <taxon>Crustacea</taxon>
        <taxon>Branchiopoda</taxon>
        <taxon>Diplostraca</taxon>
        <taxon>Cladocera</taxon>
        <taxon>Anomopoda</taxon>
        <taxon>Daphniidae</taxon>
        <taxon>Daphnia</taxon>
    </lineage>
</organism>
<evidence type="ECO:0000313" key="10">
    <source>
        <dbReference type="Proteomes" id="UP000789390"/>
    </source>
</evidence>
<evidence type="ECO:0000256" key="1">
    <source>
        <dbReference type="ARBA" id="ARBA00012770"/>
    </source>
</evidence>
<dbReference type="GO" id="GO:0005634">
    <property type="term" value="C:nucleus"/>
    <property type="evidence" value="ECO:0007669"/>
    <property type="project" value="UniProtKB-ARBA"/>
</dbReference>
<evidence type="ECO:0000256" key="2">
    <source>
        <dbReference type="ARBA" id="ARBA00021134"/>
    </source>
</evidence>
<dbReference type="InterPro" id="IPR002877">
    <property type="entry name" value="RNA_MeTrfase_FtsJ_dom"/>
</dbReference>
<dbReference type="GO" id="GO:0120550">
    <property type="term" value="F:methyltransferase cap2 activity"/>
    <property type="evidence" value="ECO:0007669"/>
    <property type="project" value="UniProtKB-EC"/>
</dbReference>
<protein>
    <recommendedName>
        <fullName evidence="2">Cap-specific mRNA (nucleoside-2'-O-)-methyltransferase 2</fullName>
        <ecNumber evidence="1">2.1.1.296</ecNumber>
    </recommendedName>
</protein>
<dbReference type="GO" id="GO:0004483">
    <property type="term" value="F:methyltransferase cap1 activity"/>
    <property type="evidence" value="ECO:0007669"/>
    <property type="project" value="TreeGrafter"/>
</dbReference>
<evidence type="ECO:0000259" key="8">
    <source>
        <dbReference type="PROSITE" id="PS51614"/>
    </source>
</evidence>
<dbReference type="EMBL" id="CAKKLH010000066">
    <property type="protein sequence ID" value="CAH0101743.1"/>
    <property type="molecule type" value="Genomic_DNA"/>
</dbReference>
<feature type="active site" description="Proton acceptor" evidence="7">
    <location>
        <position position="254"/>
    </location>
</feature>
<dbReference type="GO" id="GO:0005737">
    <property type="term" value="C:cytoplasm"/>
    <property type="evidence" value="ECO:0007669"/>
    <property type="project" value="TreeGrafter"/>
</dbReference>
<keyword evidence="3 7" id="KW-0489">Methyltransferase</keyword>
<dbReference type="InterPro" id="IPR025807">
    <property type="entry name" value="Adrift-typ_MeTrfase"/>
</dbReference>
<keyword evidence="10" id="KW-1185">Reference proteome</keyword>
<comment type="catalytic activity">
    <reaction evidence="6">
        <text>a 5'-end (N(7)-methyl 5'-triphosphoguanosine)-(2'-O-methyl-ribonucleoside)-(ribonucleotide) in mRNA + S-adenosyl-L-methionine = a 5'-end (N(7)-methyl 5'-triphosphoguanosine)-(2'-O-methyl-ribonucleoside)-(2'-O-methyl-ribonucleotide) in mRNA + S-adenosyl-L-homocysteine + H(+)</text>
        <dbReference type="Rhea" id="RHEA:67024"/>
        <dbReference type="Rhea" id="RHEA-COMP:17169"/>
        <dbReference type="Rhea" id="RHEA-COMP:17170"/>
        <dbReference type="ChEBI" id="CHEBI:15378"/>
        <dbReference type="ChEBI" id="CHEBI:57856"/>
        <dbReference type="ChEBI" id="CHEBI:59789"/>
        <dbReference type="ChEBI" id="CHEBI:167612"/>
        <dbReference type="ChEBI" id="CHEBI:167614"/>
        <dbReference type="EC" id="2.1.1.296"/>
    </reaction>
</comment>
<dbReference type="GO" id="GO:0006370">
    <property type="term" value="P:7-methylguanosine mRNA capping"/>
    <property type="evidence" value="ECO:0007669"/>
    <property type="project" value="TreeGrafter"/>
</dbReference>
<evidence type="ECO:0000256" key="7">
    <source>
        <dbReference type="PROSITE-ProRule" id="PRU00946"/>
    </source>
</evidence>